<organism evidence="1 2">
    <name type="scientific">Nonomuraea aridisoli</name>
    <dbReference type="NCBI Taxonomy" id="2070368"/>
    <lineage>
        <taxon>Bacteria</taxon>
        <taxon>Bacillati</taxon>
        <taxon>Actinomycetota</taxon>
        <taxon>Actinomycetes</taxon>
        <taxon>Streptosporangiales</taxon>
        <taxon>Streptosporangiaceae</taxon>
        <taxon>Nonomuraea</taxon>
    </lineage>
</organism>
<gene>
    <name evidence="1" type="ORF">C1J01_10790</name>
</gene>
<protein>
    <submittedName>
        <fullName evidence="1">Uncharacterized protein</fullName>
    </submittedName>
</protein>
<keyword evidence="2" id="KW-1185">Reference proteome</keyword>
<evidence type="ECO:0000313" key="1">
    <source>
        <dbReference type="EMBL" id="PZG19919.1"/>
    </source>
</evidence>
<evidence type="ECO:0000313" key="2">
    <source>
        <dbReference type="Proteomes" id="UP000249304"/>
    </source>
</evidence>
<dbReference type="EMBL" id="POUD01000032">
    <property type="protein sequence ID" value="PZG19919.1"/>
    <property type="molecule type" value="Genomic_DNA"/>
</dbReference>
<accession>A0A2W2ET45</accession>
<dbReference type="RefSeq" id="WP_111178791.1">
    <property type="nucleotide sequence ID" value="NZ_POUD01000032.1"/>
</dbReference>
<name>A0A2W2ET45_9ACTN</name>
<reference evidence="1 2" key="1">
    <citation type="submission" date="2018-01" db="EMBL/GenBank/DDBJ databases">
        <title>Draft genome sequence of Nonomuraea sp. KC333.</title>
        <authorList>
            <person name="Sahin N."/>
            <person name="Saygin H."/>
            <person name="Ay H."/>
        </authorList>
    </citation>
    <scope>NUCLEOTIDE SEQUENCE [LARGE SCALE GENOMIC DNA]</scope>
    <source>
        <strain evidence="1 2">KC333</strain>
    </source>
</reference>
<sequence>MSGEGRPAQLEDADHAPQHAVATAHGRYYDDPAFPGRLLVSVTNVLDQLAIDALPPAAAKVTAEWFAEHLPQAIRAAADPDELAEFVRQAKAAYKQEWEKRRELGSRIHRQAHAINLGGAPIAPDPDAEPFVGSYRQWLADFGVDIDRDVIAAECTMLHRELGYAGTSDLWVGLRFPTPTSPLVPRFRPRAVPADPLPTPSGLWLVDIKTSLKHPASTVWEDYPLQLAALRRAPVSLFCPRECRYGAAAHHDASHEVPTPDFVGAAVLNLRTTGYGFIPLPADEQAFAAFRGLQPVTSYLHTRDLRGYKPIQPPTRKDAA</sequence>
<dbReference type="Proteomes" id="UP000249304">
    <property type="component" value="Unassembled WGS sequence"/>
</dbReference>
<proteinExistence type="predicted"/>
<dbReference type="AlphaFoldDB" id="A0A2W2ET45"/>
<comment type="caution">
    <text evidence="1">The sequence shown here is derived from an EMBL/GenBank/DDBJ whole genome shotgun (WGS) entry which is preliminary data.</text>
</comment>
<dbReference type="OrthoDB" id="4789362at2"/>